<name>A0A174FCT7_9CLOT</name>
<gene>
    <name evidence="2" type="ORF">ERS852471_01614</name>
</gene>
<accession>A0A174FCT7</accession>
<dbReference type="AlphaFoldDB" id="A0A174FCT7"/>
<protein>
    <submittedName>
        <fullName evidence="2">Polysaccharide pyruvyl transferase CsaB</fullName>
    </submittedName>
</protein>
<dbReference type="InterPro" id="IPR007345">
    <property type="entry name" value="Polysacch_pyruvyl_Trfase"/>
</dbReference>
<reference evidence="2 3" key="1">
    <citation type="submission" date="2015-09" db="EMBL/GenBank/DDBJ databases">
        <authorList>
            <consortium name="Pathogen Informatics"/>
        </authorList>
    </citation>
    <scope>NUCLEOTIDE SEQUENCE [LARGE SCALE GENOMIC DNA]</scope>
    <source>
        <strain evidence="2 3">2789STDY5834856</strain>
    </source>
</reference>
<dbReference type="GO" id="GO:0016740">
    <property type="term" value="F:transferase activity"/>
    <property type="evidence" value="ECO:0007669"/>
    <property type="project" value="UniProtKB-KW"/>
</dbReference>
<sequence length="366" mass="43096">MKILITGYYGAGNFGDDIMLEAFCKRMKSENPEIEISILKMFDRELNIDLDSSIKVINYYKLKRKLNTAIFMMLMMKYDMFVWVGGTCFTDEDGNGLYWLMKRAKQLRKKFGYIGVGIGNLTKKERIDMTEYLLNNCEFISLRDKRSYDYVKKVRMNTKNVYLTEDLAYLFVDKHERKENKEICKKIVVSWRNLVNYRTEEEEQVLMNNLINYLKKLSEETVKIEILILPLDDRKDCEKNQIIYQKLLGSENKYTTIKYLENISPVEKIEKILECDLNICGRLHGIFVSELNNINTVALSYSIKIDEFLKSINKECDCISIDNLTVESLENIEKNNSRMISNNIIKEKIVSSNNNIKYFIDYLNTI</sequence>
<dbReference type="PANTHER" id="PTHR36836:SF1">
    <property type="entry name" value="COLANIC ACID BIOSYNTHESIS PROTEIN WCAK"/>
    <property type="match status" value="1"/>
</dbReference>
<dbReference type="Pfam" id="PF04230">
    <property type="entry name" value="PS_pyruv_trans"/>
    <property type="match status" value="1"/>
</dbReference>
<dbReference type="EMBL" id="CYZX01000009">
    <property type="protein sequence ID" value="CUO46160.1"/>
    <property type="molecule type" value="Genomic_DNA"/>
</dbReference>
<organism evidence="2 3">
    <name type="scientific">Clostridium disporicum</name>
    <dbReference type="NCBI Taxonomy" id="84024"/>
    <lineage>
        <taxon>Bacteria</taxon>
        <taxon>Bacillati</taxon>
        <taxon>Bacillota</taxon>
        <taxon>Clostridia</taxon>
        <taxon>Eubacteriales</taxon>
        <taxon>Clostridiaceae</taxon>
        <taxon>Clostridium</taxon>
    </lineage>
</organism>
<keyword evidence="2" id="KW-0808">Transferase</keyword>
<evidence type="ECO:0000313" key="2">
    <source>
        <dbReference type="EMBL" id="CUO46160.1"/>
    </source>
</evidence>
<dbReference type="Proteomes" id="UP000095594">
    <property type="component" value="Unassembled WGS sequence"/>
</dbReference>
<feature type="domain" description="Polysaccharide pyruvyl transferase" evidence="1">
    <location>
        <begin position="13"/>
        <end position="302"/>
    </location>
</feature>
<evidence type="ECO:0000259" key="1">
    <source>
        <dbReference type="Pfam" id="PF04230"/>
    </source>
</evidence>
<dbReference type="PANTHER" id="PTHR36836">
    <property type="entry name" value="COLANIC ACID BIOSYNTHESIS PROTEIN WCAK"/>
    <property type="match status" value="1"/>
</dbReference>
<evidence type="ECO:0000313" key="3">
    <source>
        <dbReference type="Proteomes" id="UP000095594"/>
    </source>
</evidence>
<dbReference type="RefSeq" id="WP_055265453.1">
    <property type="nucleotide sequence ID" value="NZ_CABIXQ010000009.1"/>
</dbReference>
<proteinExistence type="predicted"/>